<proteinExistence type="predicted"/>
<dbReference type="AlphaFoldDB" id="K1QFC0"/>
<accession>K1QFC0</accession>
<reference evidence="1" key="1">
    <citation type="journal article" date="2012" name="Nature">
        <title>The oyster genome reveals stress adaptation and complexity of shell formation.</title>
        <authorList>
            <person name="Zhang G."/>
            <person name="Fang X."/>
            <person name="Guo X."/>
            <person name="Li L."/>
            <person name="Luo R."/>
            <person name="Xu F."/>
            <person name="Yang P."/>
            <person name="Zhang L."/>
            <person name="Wang X."/>
            <person name="Qi H."/>
            <person name="Xiong Z."/>
            <person name="Que H."/>
            <person name="Xie Y."/>
            <person name="Holland P.W."/>
            <person name="Paps J."/>
            <person name="Zhu Y."/>
            <person name="Wu F."/>
            <person name="Chen Y."/>
            <person name="Wang J."/>
            <person name="Peng C."/>
            <person name="Meng J."/>
            <person name="Yang L."/>
            <person name="Liu J."/>
            <person name="Wen B."/>
            <person name="Zhang N."/>
            <person name="Huang Z."/>
            <person name="Zhu Q."/>
            <person name="Feng Y."/>
            <person name="Mount A."/>
            <person name="Hedgecock D."/>
            <person name="Xu Z."/>
            <person name="Liu Y."/>
            <person name="Domazet-Loso T."/>
            <person name="Du Y."/>
            <person name="Sun X."/>
            <person name="Zhang S."/>
            <person name="Liu B."/>
            <person name="Cheng P."/>
            <person name="Jiang X."/>
            <person name="Li J."/>
            <person name="Fan D."/>
            <person name="Wang W."/>
            <person name="Fu W."/>
            <person name="Wang T."/>
            <person name="Wang B."/>
            <person name="Zhang J."/>
            <person name="Peng Z."/>
            <person name="Li Y."/>
            <person name="Li N."/>
            <person name="Wang J."/>
            <person name="Chen M."/>
            <person name="He Y."/>
            <person name="Tan F."/>
            <person name="Song X."/>
            <person name="Zheng Q."/>
            <person name="Huang R."/>
            <person name="Yang H."/>
            <person name="Du X."/>
            <person name="Chen L."/>
            <person name="Yang M."/>
            <person name="Gaffney P.M."/>
            <person name="Wang S."/>
            <person name="Luo L."/>
            <person name="She Z."/>
            <person name="Ming Y."/>
            <person name="Huang W."/>
            <person name="Zhang S."/>
            <person name="Huang B."/>
            <person name="Zhang Y."/>
            <person name="Qu T."/>
            <person name="Ni P."/>
            <person name="Miao G."/>
            <person name="Wang J."/>
            <person name="Wang Q."/>
            <person name="Steinberg C.E."/>
            <person name="Wang H."/>
            <person name="Li N."/>
            <person name="Qian L."/>
            <person name="Zhang G."/>
            <person name="Li Y."/>
            <person name="Yang H."/>
            <person name="Liu X."/>
            <person name="Wang J."/>
            <person name="Yin Y."/>
            <person name="Wang J."/>
        </authorList>
    </citation>
    <scope>NUCLEOTIDE SEQUENCE [LARGE SCALE GENOMIC DNA]</scope>
    <source>
        <strain evidence="1">05x7-T-G4-1.051#20</strain>
    </source>
</reference>
<organism evidence="1">
    <name type="scientific">Magallana gigas</name>
    <name type="common">Pacific oyster</name>
    <name type="synonym">Crassostrea gigas</name>
    <dbReference type="NCBI Taxonomy" id="29159"/>
    <lineage>
        <taxon>Eukaryota</taxon>
        <taxon>Metazoa</taxon>
        <taxon>Spiralia</taxon>
        <taxon>Lophotrochozoa</taxon>
        <taxon>Mollusca</taxon>
        <taxon>Bivalvia</taxon>
        <taxon>Autobranchia</taxon>
        <taxon>Pteriomorphia</taxon>
        <taxon>Ostreida</taxon>
        <taxon>Ostreoidea</taxon>
        <taxon>Ostreidae</taxon>
        <taxon>Magallana</taxon>
    </lineage>
</organism>
<protein>
    <submittedName>
        <fullName evidence="1">Uncharacterized protein</fullName>
    </submittedName>
</protein>
<dbReference type="EMBL" id="JH817210">
    <property type="protein sequence ID" value="EKC29819.1"/>
    <property type="molecule type" value="Genomic_DNA"/>
</dbReference>
<evidence type="ECO:0000313" key="1">
    <source>
        <dbReference type="EMBL" id="EKC29819.1"/>
    </source>
</evidence>
<sequence length="93" mass="11459">MHYFKELWRKHRFKSPFSSKTRVWYKRTKHPVANLKQIKLMIDVKAVKDDEIRLKRCEENYSRIDLMHRFIMQKLEMLEKLIEGEGDKHAVEQ</sequence>
<name>K1QFC0_MAGGI</name>
<dbReference type="InParanoid" id="K1QFC0"/>
<dbReference type="HOGENOM" id="CLU_2401745_0_0_1"/>
<gene>
    <name evidence="1" type="ORF">CGI_10026147</name>
</gene>